<dbReference type="EMBL" id="CM029037">
    <property type="protein sequence ID" value="KAG2656161.1"/>
    <property type="molecule type" value="Genomic_DNA"/>
</dbReference>
<proteinExistence type="predicted"/>
<feature type="compositionally biased region" description="Polar residues" evidence="1">
    <location>
        <begin position="62"/>
        <end position="98"/>
    </location>
</feature>
<organism evidence="2 3">
    <name type="scientific">Panicum virgatum</name>
    <name type="common">Blackwell switchgrass</name>
    <dbReference type="NCBI Taxonomy" id="38727"/>
    <lineage>
        <taxon>Eukaryota</taxon>
        <taxon>Viridiplantae</taxon>
        <taxon>Streptophyta</taxon>
        <taxon>Embryophyta</taxon>
        <taxon>Tracheophyta</taxon>
        <taxon>Spermatophyta</taxon>
        <taxon>Magnoliopsida</taxon>
        <taxon>Liliopsida</taxon>
        <taxon>Poales</taxon>
        <taxon>Poaceae</taxon>
        <taxon>PACMAD clade</taxon>
        <taxon>Panicoideae</taxon>
        <taxon>Panicodae</taxon>
        <taxon>Paniceae</taxon>
        <taxon>Panicinae</taxon>
        <taxon>Panicum</taxon>
        <taxon>Panicum sect. Hiantes</taxon>
    </lineage>
</organism>
<name>A0A8T0X365_PANVG</name>
<evidence type="ECO:0000256" key="1">
    <source>
        <dbReference type="SAM" id="MobiDB-lite"/>
    </source>
</evidence>
<reference evidence="2" key="1">
    <citation type="submission" date="2020-05" db="EMBL/GenBank/DDBJ databases">
        <title>WGS assembly of Panicum virgatum.</title>
        <authorList>
            <person name="Lovell J.T."/>
            <person name="Jenkins J."/>
            <person name="Shu S."/>
            <person name="Juenger T.E."/>
            <person name="Schmutz J."/>
        </authorList>
    </citation>
    <scope>NUCLEOTIDE SEQUENCE</scope>
    <source>
        <strain evidence="2">AP13</strain>
    </source>
</reference>
<feature type="compositionally biased region" description="Basic residues" evidence="1">
    <location>
        <begin position="39"/>
        <end position="59"/>
    </location>
</feature>
<dbReference type="AlphaFoldDB" id="A0A8T0X365"/>
<feature type="region of interest" description="Disordered" evidence="1">
    <location>
        <begin position="27"/>
        <end position="109"/>
    </location>
</feature>
<dbReference type="Proteomes" id="UP000823388">
    <property type="component" value="Chromosome 1K"/>
</dbReference>
<evidence type="ECO:0000313" key="2">
    <source>
        <dbReference type="EMBL" id="KAG2656161.1"/>
    </source>
</evidence>
<accession>A0A8T0X365</accession>
<protein>
    <submittedName>
        <fullName evidence="2">Uncharacterized protein</fullName>
    </submittedName>
</protein>
<evidence type="ECO:0000313" key="3">
    <source>
        <dbReference type="Proteomes" id="UP000823388"/>
    </source>
</evidence>
<feature type="compositionally biased region" description="Basic and acidic residues" evidence="1">
    <location>
        <begin position="99"/>
        <end position="109"/>
    </location>
</feature>
<gene>
    <name evidence="2" type="ORF">PVAP13_1KG064800</name>
</gene>
<keyword evidence="3" id="KW-1185">Reference proteome</keyword>
<comment type="caution">
    <text evidence="2">The sequence shown here is derived from an EMBL/GenBank/DDBJ whole genome shotgun (WGS) entry which is preliminary data.</text>
</comment>
<sequence>MRTHKMSQGLRMYPIHHQQAIIISNVSGKGKEQGMQQCLRKRRMQKKNLRRREARKKKKEYQNSMETNSSRAPFGDLTNQTNGGVESESNLQSANNSAEQRKRERERTRYAVFSQEEKNARCMRQREVRRKKKGARCISFLWCYNITCNLDGSIFQGCIKLLDLLILRSALEH</sequence>